<dbReference type="InterPro" id="IPR010445">
    <property type="entry name" value="LapA_dom"/>
</dbReference>
<keyword evidence="3 6" id="KW-1133">Transmembrane helix</keyword>
<dbReference type="Pfam" id="PF06305">
    <property type="entry name" value="LapA_dom"/>
    <property type="match status" value="1"/>
</dbReference>
<gene>
    <name evidence="8" type="ORF">ACIB24_09700</name>
</gene>
<keyword evidence="1" id="KW-1003">Cell membrane</keyword>
<feature type="transmembrane region" description="Helical" evidence="6">
    <location>
        <begin position="57"/>
        <end position="75"/>
    </location>
</feature>
<evidence type="ECO:0000256" key="3">
    <source>
        <dbReference type="ARBA" id="ARBA00022989"/>
    </source>
</evidence>
<evidence type="ECO:0000313" key="8">
    <source>
        <dbReference type="EMBL" id="MFI7587334.1"/>
    </source>
</evidence>
<evidence type="ECO:0000256" key="5">
    <source>
        <dbReference type="SAM" id="MobiDB-lite"/>
    </source>
</evidence>
<feature type="domain" description="Lipopolysaccharide assembly protein A" evidence="7">
    <location>
        <begin position="76"/>
        <end position="129"/>
    </location>
</feature>
<reference evidence="8 9" key="1">
    <citation type="submission" date="2024-10" db="EMBL/GenBank/DDBJ databases">
        <title>The Natural Products Discovery Center: Release of the First 8490 Sequenced Strains for Exploring Actinobacteria Biosynthetic Diversity.</title>
        <authorList>
            <person name="Kalkreuter E."/>
            <person name="Kautsar S.A."/>
            <person name="Yang D."/>
            <person name="Bader C.D."/>
            <person name="Teijaro C.N."/>
            <person name="Fluegel L."/>
            <person name="Davis C.M."/>
            <person name="Simpson J.R."/>
            <person name="Lauterbach L."/>
            <person name="Steele A.D."/>
            <person name="Gui C."/>
            <person name="Meng S."/>
            <person name="Li G."/>
            <person name="Viehrig K."/>
            <person name="Ye F."/>
            <person name="Su P."/>
            <person name="Kiefer A.F."/>
            <person name="Nichols A."/>
            <person name="Cepeda A.J."/>
            <person name="Yan W."/>
            <person name="Fan B."/>
            <person name="Jiang Y."/>
            <person name="Adhikari A."/>
            <person name="Zheng C.-J."/>
            <person name="Schuster L."/>
            <person name="Cowan T.M."/>
            <person name="Smanski M.J."/>
            <person name="Chevrette M.G."/>
            <person name="De Carvalho L.P.S."/>
            <person name="Shen B."/>
        </authorList>
    </citation>
    <scope>NUCLEOTIDE SEQUENCE [LARGE SCALE GENOMIC DNA]</scope>
    <source>
        <strain evidence="8 9">NPDC049639</strain>
    </source>
</reference>
<name>A0ABW8ALT6_9ACTN</name>
<evidence type="ECO:0000256" key="4">
    <source>
        <dbReference type="ARBA" id="ARBA00023136"/>
    </source>
</evidence>
<evidence type="ECO:0000313" key="9">
    <source>
        <dbReference type="Proteomes" id="UP001612915"/>
    </source>
</evidence>
<sequence length="139" mass="14702">MSQPVAEPDPDLPRPISPDGDTLDGPDGLDRPAPGPQTRPEPAPLNKPAGTRISSTWIAISVALLALILLIVFILQNTQQVTVSFLWMQGSLPLAVALLIAGVGTATLTVAVGAARILQLRRYSRRARKVANAKADRPA</sequence>
<evidence type="ECO:0000256" key="6">
    <source>
        <dbReference type="SAM" id="Phobius"/>
    </source>
</evidence>
<evidence type="ECO:0000256" key="1">
    <source>
        <dbReference type="ARBA" id="ARBA00022475"/>
    </source>
</evidence>
<dbReference type="EMBL" id="JBITLV010000003">
    <property type="protein sequence ID" value="MFI7587334.1"/>
    <property type="molecule type" value="Genomic_DNA"/>
</dbReference>
<keyword evidence="9" id="KW-1185">Reference proteome</keyword>
<accession>A0ABW8ALT6</accession>
<evidence type="ECO:0000259" key="7">
    <source>
        <dbReference type="Pfam" id="PF06305"/>
    </source>
</evidence>
<feature type="region of interest" description="Disordered" evidence="5">
    <location>
        <begin position="1"/>
        <end position="49"/>
    </location>
</feature>
<keyword evidence="4 6" id="KW-0472">Membrane</keyword>
<dbReference type="RefSeq" id="WP_398278834.1">
    <property type="nucleotide sequence ID" value="NZ_JBITLV010000003.1"/>
</dbReference>
<dbReference type="Proteomes" id="UP001612915">
    <property type="component" value="Unassembled WGS sequence"/>
</dbReference>
<feature type="transmembrane region" description="Helical" evidence="6">
    <location>
        <begin position="95"/>
        <end position="118"/>
    </location>
</feature>
<evidence type="ECO:0000256" key="2">
    <source>
        <dbReference type="ARBA" id="ARBA00022692"/>
    </source>
</evidence>
<organism evidence="8 9">
    <name type="scientific">Spongisporangium articulatum</name>
    <dbReference type="NCBI Taxonomy" id="3362603"/>
    <lineage>
        <taxon>Bacteria</taxon>
        <taxon>Bacillati</taxon>
        <taxon>Actinomycetota</taxon>
        <taxon>Actinomycetes</taxon>
        <taxon>Kineosporiales</taxon>
        <taxon>Kineosporiaceae</taxon>
        <taxon>Spongisporangium</taxon>
    </lineage>
</organism>
<comment type="caution">
    <text evidence="8">The sequence shown here is derived from an EMBL/GenBank/DDBJ whole genome shotgun (WGS) entry which is preliminary data.</text>
</comment>
<feature type="compositionally biased region" description="Pro residues" evidence="5">
    <location>
        <begin position="33"/>
        <end position="45"/>
    </location>
</feature>
<proteinExistence type="predicted"/>
<keyword evidence="2 6" id="KW-0812">Transmembrane</keyword>
<protein>
    <submittedName>
        <fullName evidence="8">Lipopolysaccharide assembly LapA domain-containing protein</fullName>
    </submittedName>
</protein>